<gene>
    <name evidence="2" type="ORF">ENG63_05560</name>
</gene>
<dbReference type="GO" id="GO:0004399">
    <property type="term" value="F:histidinol dehydrogenase activity"/>
    <property type="evidence" value="ECO:0007669"/>
    <property type="project" value="TreeGrafter"/>
</dbReference>
<organism evidence="2">
    <name type="scientific">Desulfofervidus auxilii</name>
    <dbReference type="NCBI Taxonomy" id="1621989"/>
    <lineage>
        <taxon>Bacteria</taxon>
        <taxon>Pseudomonadati</taxon>
        <taxon>Thermodesulfobacteriota</taxon>
        <taxon>Candidatus Desulfofervidia</taxon>
        <taxon>Candidatus Desulfofervidales</taxon>
        <taxon>Candidatus Desulfofervidaceae</taxon>
        <taxon>Candidatus Desulfofervidus</taxon>
    </lineage>
</organism>
<dbReference type="Gene3D" id="3.40.50.1980">
    <property type="entry name" value="Nitrogenase molybdenum iron protein domain"/>
    <property type="match status" value="1"/>
</dbReference>
<protein>
    <submittedName>
        <fullName evidence="2">Histidinol dehydrogenase</fullName>
    </submittedName>
</protein>
<dbReference type="PANTHER" id="PTHR21256:SF2">
    <property type="entry name" value="HISTIDINE BIOSYNTHESIS TRIFUNCTIONAL PROTEIN"/>
    <property type="match status" value="1"/>
</dbReference>
<name>A0A7C0Y5Q8_DESA2</name>
<dbReference type="Proteomes" id="UP000886289">
    <property type="component" value="Unassembled WGS sequence"/>
</dbReference>
<dbReference type="GO" id="GO:0051287">
    <property type="term" value="F:NAD binding"/>
    <property type="evidence" value="ECO:0007669"/>
    <property type="project" value="InterPro"/>
</dbReference>
<evidence type="ECO:0000313" key="2">
    <source>
        <dbReference type="EMBL" id="HDD44309.1"/>
    </source>
</evidence>
<dbReference type="InterPro" id="IPR012131">
    <property type="entry name" value="Hstdl_DH"/>
</dbReference>
<dbReference type="GO" id="GO:0000105">
    <property type="term" value="P:L-histidine biosynthetic process"/>
    <property type="evidence" value="ECO:0007669"/>
    <property type="project" value="TreeGrafter"/>
</dbReference>
<proteinExistence type="predicted"/>
<dbReference type="InterPro" id="IPR016161">
    <property type="entry name" value="Ald_DH/histidinol_DH"/>
</dbReference>
<evidence type="ECO:0000256" key="1">
    <source>
        <dbReference type="ARBA" id="ARBA00023002"/>
    </source>
</evidence>
<dbReference type="GO" id="GO:0005829">
    <property type="term" value="C:cytosol"/>
    <property type="evidence" value="ECO:0007669"/>
    <property type="project" value="TreeGrafter"/>
</dbReference>
<dbReference type="EMBL" id="DRBS01000214">
    <property type="protein sequence ID" value="HDD44309.1"/>
    <property type="molecule type" value="Genomic_DNA"/>
</dbReference>
<dbReference type="PANTHER" id="PTHR21256">
    <property type="entry name" value="HISTIDINOL DEHYDROGENASE HDH"/>
    <property type="match status" value="1"/>
</dbReference>
<dbReference type="Pfam" id="PF00815">
    <property type="entry name" value="Histidinol_dh"/>
    <property type="match status" value="1"/>
</dbReference>
<feature type="non-terminal residue" evidence="2">
    <location>
        <position position="1"/>
    </location>
</feature>
<sequence>LIENPFSLLTKIKHAGAIFLGEYAVEAIGDYMAGPNHTLPTGGTARFSSVLSTEHFLKRSSILLISKEGTKALGPKVIALAHLEGLMAHALSVEERLKENRE</sequence>
<reference evidence="2" key="1">
    <citation type="journal article" date="2020" name="mSystems">
        <title>Genome- and Community-Level Interaction Insights into Carbon Utilization and Element Cycling Functions of Hydrothermarchaeota in Hydrothermal Sediment.</title>
        <authorList>
            <person name="Zhou Z."/>
            <person name="Liu Y."/>
            <person name="Xu W."/>
            <person name="Pan J."/>
            <person name="Luo Z.H."/>
            <person name="Li M."/>
        </authorList>
    </citation>
    <scope>NUCLEOTIDE SEQUENCE [LARGE SCALE GENOMIC DNA]</scope>
    <source>
        <strain evidence="2">HyVt-233</strain>
    </source>
</reference>
<comment type="caution">
    <text evidence="2">The sequence shown here is derived from an EMBL/GenBank/DDBJ whole genome shotgun (WGS) entry which is preliminary data.</text>
</comment>
<accession>A0A7C0Y5Q8</accession>
<dbReference type="AlphaFoldDB" id="A0A7C0Y5Q8"/>
<dbReference type="SUPFAM" id="SSF53720">
    <property type="entry name" value="ALDH-like"/>
    <property type="match status" value="1"/>
</dbReference>
<dbReference type="GO" id="GO:0046872">
    <property type="term" value="F:metal ion binding"/>
    <property type="evidence" value="ECO:0007669"/>
    <property type="project" value="InterPro"/>
</dbReference>
<dbReference type="Gene3D" id="1.20.5.1300">
    <property type="match status" value="1"/>
</dbReference>
<keyword evidence="1" id="KW-0560">Oxidoreductase</keyword>